<dbReference type="Proteomes" id="UP000281028">
    <property type="component" value="Unassembled WGS sequence"/>
</dbReference>
<dbReference type="GO" id="GO:0006281">
    <property type="term" value="P:DNA repair"/>
    <property type="evidence" value="ECO:0007669"/>
    <property type="project" value="InterPro"/>
</dbReference>
<dbReference type="Gene3D" id="3.40.50.300">
    <property type="entry name" value="P-loop containing nucleotide triphosphate hydrolases"/>
    <property type="match status" value="1"/>
</dbReference>
<dbReference type="InterPro" id="IPR003593">
    <property type="entry name" value="AAA+_ATPase"/>
</dbReference>
<reference evidence="1" key="1">
    <citation type="submission" date="2020-05" db="EMBL/GenBank/DDBJ databases">
        <title>Chitinophaga laudate sp. nov., isolated from a tropical peat swamp.</title>
        <authorList>
            <person name="Goh C.B.S."/>
            <person name="Lee M.S."/>
            <person name="Parimannan S."/>
            <person name="Pasbakhsh P."/>
            <person name="Yule C.M."/>
            <person name="Rajandas H."/>
            <person name="Loke S."/>
            <person name="Croft L."/>
            <person name="Tan J.B.L."/>
        </authorList>
    </citation>
    <scope>NUCLEOTIDE SEQUENCE</scope>
    <source>
        <strain evidence="1">Mgbs1</strain>
    </source>
</reference>
<dbReference type="InterPro" id="IPR029491">
    <property type="entry name" value="Helicase_HTH"/>
</dbReference>
<dbReference type="EMBL" id="RIAR02000001">
    <property type="protein sequence ID" value="NSL85451.1"/>
    <property type="molecule type" value="Genomic_DNA"/>
</dbReference>
<dbReference type="InterPro" id="IPR010285">
    <property type="entry name" value="DNA_helicase_pif1-like_DEAD"/>
</dbReference>
<dbReference type="GO" id="GO:0003678">
    <property type="term" value="F:DNA helicase activity"/>
    <property type="evidence" value="ECO:0007669"/>
    <property type="project" value="InterPro"/>
</dbReference>
<evidence type="ECO:0000313" key="2">
    <source>
        <dbReference type="Proteomes" id="UP000281028"/>
    </source>
</evidence>
<protein>
    <submittedName>
        <fullName evidence="1">AAA family ATPase</fullName>
    </submittedName>
</protein>
<sequence>MPQPDNTNTIFHLAADFINHTHRHIFLTGKAGTGKTTFLKYIKEHTKKNTVVVAPTGVAAINAGGVTMHSFFQLPFGPFVPGTKRGFAMDEISSTDKHSLFRNIRFTNDKKALLQEMELLIIDEVSMVRCDMLDAIDTILRHFRNKPLLPFGGVQVLFIGDLYQLPPVVPDAEWQLLSEYYNSSFFFDAKVIDQAPPLYIELKKIYRQNEQTFIDILNRVRNSEVLQDDLTTLNSLYRPDFKGEDGEYIVLSTHNRKADEINTRRLADMPGKLYRFEGRIEGDFSDKALPTELVLQLKIGAQVMFLKNDLAQPRRYYNGKIATVKEINDTEITLVLSGSHEELKLEKETWRNIRYSYNQEENSIEEEEIGSFTQFPIRLAWAITIHKSQGLTFERAIIDAGYAFAPGQVYVALSRCTSLEGLVLHSRISHGSIRTDRQVIEFAEKEVAANELVVLLEMERKKFQATTLLQLFDWYRMQATMRSHGVWIQDKKVPDFDASIQLSRHLSSKTEQQQEVANKFVVQLHQLLDTVVQTGETEQLEARVNKAIGYFTQSIYEDLIKPLKAHIETVRKARSKKYLLQLMGLESDCWHKLRQIWEVSYADLNFTQGLKDYLQLREEEATATGEKVPAAKPPAKGKVEKGSSRRGTLELYLGGKSIPDIAVARQLAVSTIESHLAQCVEAGELDLHRFVSESNVKLIISHIKELGATATGPIKERVGPAISFAEIRAVQWYLKKQQEEEIMRD</sequence>
<name>A0A433W918_9BACT</name>
<comment type="caution">
    <text evidence="1">The sequence shown here is derived from an EMBL/GenBank/DDBJ whole genome shotgun (WGS) entry which is preliminary data.</text>
</comment>
<dbReference type="GO" id="GO:0000723">
    <property type="term" value="P:telomere maintenance"/>
    <property type="evidence" value="ECO:0007669"/>
    <property type="project" value="InterPro"/>
</dbReference>
<evidence type="ECO:0000313" key="1">
    <source>
        <dbReference type="EMBL" id="NSL85451.1"/>
    </source>
</evidence>
<dbReference type="PANTHER" id="PTHR47642:SF7">
    <property type="entry name" value="ATP-DEPENDENT DNA HELICASE PIF1"/>
    <property type="match status" value="1"/>
</dbReference>
<dbReference type="FunFam" id="3.40.50.300:FF:001498">
    <property type="entry name" value="ATP-dependent DNA helicase"/>
    <property type="match status" value="1"/>
</dbReference>
<dbReference type="CDD" id="cd18809">
    <property type="entry name" value="SF1_C_RecD"/>
    <property type="match status" value="1"/>
</dbReference>
<dbReference type="InterPro" id="IPR051055">
    <property type="entry name" value="PIF1_helicase"/>
</dbReference>
<dbReference type="PANTHER" id="PTHR47642">
    <property type="entry name" value="ATP-DEPENDENT DNA HELICASE"/>
    <property type="match status" value="1"/>
</dbReference>
<accession>A0A433W918</accession>
<gene>
    <name evidence="1" type="ORF">ECE50_001320</name>
</gene>
<organism evidence="1 2">
    <name type="scientific">Chitinophaga solisilvae</name>
    <dbReference type="NCBI Taxonomy" id="1233460"/>
    <lineage>
        <taxon>Bacteria</taxon>
        <taxon>Pseudomonadati</taxon>
        <taxon>Bacteroidota</taxon>
        <taxon>Chitinophagia</taxon>
        <taxon>Chitinophagales</taxon>
        <taxon>Chitinophagaceae</taxon>
        <taxon>Chitinophaga</taxon>
    </lineage>
</organism>
<dbReference type="InterPro" id="IPR027417">
    <property type="entry name" value="P-loop_NTPase"/>
</dbReference>
<keyword evidence="2" id="KW-1185">Reference proteome</keyword>
<dbReference type="OrthoDB" id="9763659at2"/>
<dbReference type="SMART" id="SM00382">
    <property type="entry name" value="AAA"/>
    <property type="match status" value="1"/>
</dbReference>
<dbReference type="Pfam" id="PF05970">
    <property type="entry name" value="PIF1"/>
    <property type="match status" value="1"/>
</dbReference>
<proteinExistence type="predicted"/>
<dbReference type="AlphaFoldDB" id="A0A433W918"/>
<dbReference type="SUPFAM" id="SSF52540">
    <property type="entry name" value="P-loop containing nucleoside triphosphate hydrolases"/>
    <property type="match status" value="2"/>
</dbReference>
<dbReference type="Pfam" id="PF14493">
    <property type="entry name" value="HTH_40"/>
    <property type="match status" value="1"/>
</dbReference>